<reference evidence="9" key="1">
    <citation type="submission" date="2011-12" db="EMBL/GenBank/DDBJ databases">
        <title>Complete sequence of Clostridium clariflavum DSM 19732.</title>
        <authorList>
            <consortium name="US DOE Joint Genome Institute"/>
            <person name="Lucas S."/>
            <person name="Han J."/>
            <person name="Lapidus A."/>
            <person name="Cheng J.-F."/>
            <person name="Goodwin L."/>
            <person name="Pitluck S."/>
            <person name="Peters L."/>
            <person name="Teshima H."/>
            <person name="Detter J.C."/>
            <person name="Han C."/>
            <person name="Tapia R."/>
            <person name="Land M."/>
            <person name="Hauser L."/>
            <person name="Kyrpides N."/>
            <person name="Ivanova N."/>
            <person name="Pagani I."/>
            <person name="Kitzmiller T."/>
            <person name="Lynd L."/>
            <person name="Izquierdo J."/>
            <person name="Woyke T."/>
        </authorList>
    </citation>
    <scope>NUCLEOTIDE SEQUENCE [LARGE SCALE GENOMIC DNA]</scope>
    <source>
        <strain evidence="9">DSM 19732 / NBRC 101661 / EBR45</strain>
    </source>
</reference>
<dbReference type="SUPFAM" id="SSF56214">
    <property type="entry name" value="4'-phosphopantetheinyl transferase"/>
    <property type="match status" value="2"/>
</dbReference>
<reference evidence="8 9" key="2">
    <citation type="journal article" date="2012" name="Stand. Genomic Sci.">
        <title>Complete Genome Sequence of Clostridium clariflavum DSM 19732.</title>
        <authorList>
            <person name="Izquierdo J.A."/>
            <person name="Goodwin L."/>
            <person name="Davenport K.W."/>
            <person name="Teshima H."/>
            <person name="Bruce D."/>
            <person name="Detter C."/>
            <person name="Tapia R."/>
            <person name="Han S."/>
            <person name="Land M."/>
            <person name="Hauser L."/>
            <person name="Jeffries C.D."/>
            <person name="Han J."/>
            <person name="Pitluck S."/>
            <person name="Nolan M."/>
            <person name="Chen A."/>
            <person name="Huntemann M."/>
            <person name="Mavromatis K."/>
            <person name="Mikhailova N."/>
            <person name="Liolios K."/>
            <person name="Woyke T."/>
            <person name="Lynd L.R."/>
        </authorList>
    </citation>
    <scope>NUCLEOTIDE SEQUENCE [LARGE SCALE GENOMIC DNA]</scope>
    <source>
        <strain evidence="9">DSM 19732 / NBRC 101661 / EBR45</strain>
    </source>
</reference>
<dbReference type="PANTHER" id="PTHR12215">
    <property type="entry name" value="PHOSPHOPANTETHEINE TRANSFERASE"/>
    <property type="match status" value="1"/>
</dbReference>
<evidence type="ECO:0000256" key="1">
    <source>
        <dbReference type="ARBA" id="ARBA00001946"/>
    </source>
</evidence>
<protein>
    <submittedName>
        <fullName evidence="8">Phosphopantetheine--protein transferase</fullName>
    </submittedName>
</protein>
<dbReference type="Pfam" id="PF22624">
    <property type="entry name" value="AASDHPPT_N"/>
    <property type="match status" value="1"/>
</dbReference>
<dbReference type="AlphaFoldDB" id="G8LU21"/>
<sequence>MKIYAVKIYPIDEQLFAQLLLCISDDEQERIKKFKKYDDALRGLTSKVLLRYIVSHLLEIQNNSICFGKNEYGKPYLMGVNDFHFNLSHSGDWVVCAVDSLPIGIDVERIHDVDLNLSKRFFAKEEHNYLESLDGYKRMEAFFELWTLKESYIKADGRGLAIPLNSFSFSFDEGNIQFKASDSSEKYYFKQYDIDPSYKLSVCARNTDFPEVITFLAFDELASLAKKYL</sequence>
<dbReference type="RefSeq" id="WP_014254995.1">
    <property type="nucleotide sequence ID" value="NC_016627.1"/>
</dbReference>
<evidence type="ECO:0000259" key="7">
    <source>
        <dbReference type="Pfam" id="PF22624"/>
    </source>
</evidence>
<organism evidence="8 9">
    <name type="scientific">Acetivibrio clariflavus (strain DSM 19732 / NBRC 101661 / EBR45)</name>
    <name type="common">Clostridium clariflavum</name>
    <dbReference type="NCBI Taxonomy" id="720554"/>
    <lineage>
        <taxon>Bacteria</taxon>
        <taxon>Bacillati</taxon>
        <taxon>Bacillota</taxon>
        <taxon>Clostridia</taxon>
        <taxon>Eubacteriales</taxon>
        <taxon>Oscillospiraceae</taxon>
        <taxon>Acetivibrio</taxon>
    </lineage>
</organism>
<keyword evidence="3 8" id="KW-0808">Transferase</keyword>
<evidence type="ECO:0000313" key="9">
    <source>
        <dbReference type="Proteomes" id="UP000005435"/>
    </source>
</evidence>
<dbReference type="NCBIfam" id="TIGR00556">
    <property type="entry name" value="pantethn_trn"/>
    <property type="match status" value="1"/>
</dbReference>
<evidence type="ECO:0000259" key="6">
    <source>
        <dbReference type="Pfam" id="PF01648"/>
    </source>
</evidence>
<dbReference type="PANTHER" id="PTHR12215:SF10">
    <property type="entry name" value="L-AMINOADIPATE-SEMIALDEHYDE DEHYDROGENASE-PHOSPHOPANTETHEINYL TRANSFERASE"/>
    <property type="match status" value="1"/>
</dbReference>
<keyword evidence="4" id="KW-0479">Metal-binding</keyword>
<keyword evidence="5" id="KW-0460">Magnesium</keyword>
<comment type="similarity">
    <text evidence="2">Belongs to the P-Pant transferase superfamily. Gsp/Sfp/HetI/AcpT family.</text>
</comment>
<evidence type="ECO:0000313" key="8">
    <source>
        <dbReference type="EMBL" id="AEV68409.1"/>
    </source>
</evidence>
<evidence type="ECO:0000256" key="4">
    <source>
        <dbReference type="ARBA" id="ARBA00022723"/>
    </source>
</evidence>
<dbReference type="InterPro" id="IPR008278">
    <property type="entry name" value="4-PPantetheinyl_Trfase_dom"/>
</dbReference>
<evidence type="ECO:0000256" key="5">
    <source>
        <dbReference type="ARBA" id="ARBA00022842"/>
    </source>
</evidence>
<dbReference type="GO" id="GO:0005829">
    <property type="term" value="C:cytosol"/>
    <property type="evidence" value="ECO:0007669"/>
    <property type="project" value="TreeGrafter"/>
</dbReference>
<dbReference type="HOGENOM" id="CLU_057011_6_2_9"/>
<dbReference type="InterPro" id="IPR055066">
    <property type="entry name" value="AASDHPPT_N"/>
</dbReference>
<evidence type="ECO:0000256" key="2">
    <source>
        <dbReference type="ARBA" id="ARBA00010990"/>
    </source>
</evidence>
<feature type="domain" description="4'-phosphopantetheinyl transferase N-terminal" evidence="7">
    <location>
        <begin position="14"/>
        <end position="98"/>
    </location>
</feature>
<dbReference type="eggNOG" id="COG2091">
    <property type="taxonomic scope" value="Bacteria"/>
</dbReference>
<dbReference type="Pfam" id="PF01648">
    <property type="entry name" value="ACPS"/>
    <property type="match status" value="1"/>
</dbReference>
<dbReference type="GO" id="GO:0000287">
    <property type="term" value="F:magnesium ion binding"/>
    <property type="evidence" value="ECO:0007669"/>
    <property type="project" value="InterPro"/>
</dbReference>
<comment type="cofactor">
    <cofactor evidence="1">
        <name>Mg(2+)</name>
        <dbReference type="ChEBI" id="CHEBI:18420"/>
    </cofactor>
</comment>
<accession>G8LU21</accession>
<dbReference type="InterPro" id="IPR004568">
    <property type="entry name" value="Ppantetheine-prot_Trfase_dom"/>
</dbReference>
<dbReference type="KEGG" id="ccl:Clocl_1800"/>
<dbReference type="Gene3D" id="3.90.470.20">
    <property type="entry name" value="4'-phosphopantetheinyl transferase domain"/>
    <property type="match status" value="2"/>
</dbReference>
<feature type="domain" description="4'-phosphopantetheinyl transferase" evidence="6">
    <location>
        <begin position="102"/>
        <end position="203"/>
    </location>
</feature>
<dbReference type="InterPro" id="IPR050559">
    <property type="entry name" value="P-Pant_transferase_sf"/>
</dbReference>
<name>G8LU21_ACECE</name>
<keyword evidence="9" id="KW-1185">Reference proteome</keyword>
<evidence type="ECO:0000256" key="3">
    <source>
        <dbReference type="ARBA" id="ARBA00022679"/>
    </source>
</evidence>
<dbReference type="Proteomes" id="UP000005435">
    <property type="component" value="Chromosome"/>
</dbReference>
<dbReference type="GO" id="GO:0008897">
    <property type="term" value="F:holo-[acyl-carrier-protein] synthase activity"/>
    <property type="evidence" value="ECO:0007669"/>
    <property type="project" value="InterPro"/>
</dbReference>
<dbReference type="EMBL" id="CP003065">
    <property type="protein sequence ID" value="AEV68409.1"/>
    <property type="molecule type" value="Genomic_DNA"/>
</dbReference>
<gene>
    <name evidence="8" type="ordered locus">Clocl_1800</name>
</gene>
<dbReference type="STRING" id="720554.Clocl_1800"/>
<dbReference type="GO" id="GO:0019878">
    <property type="term" value="P:lysine biosynthetic process via aminoadipic acid"/>
    <property type="evidence" value="ECO:0007669"/>
    <property type="project" value="TreeGrafter"/>
</dbReference>
<dbReference type="InterPro" id="IPR037143">
    <property type="entry name" value="4-PPantetheinyl_Trfase_dom_sf"/>
</dbReference>
<dbReference type="GO" id="GO:0006633">
    <property type="term" value="P:fatty acid biosynthetic process"/>
    <property type="evidence" value="ECO:0007669"/>
    <property type="project" value="InterPro"/>
</dbReference>
<proteinExistence type="inferred from homology"/>